<protein>
    <submittedName>
        <fullName evidence="1">Uncharacterized protein</fullName>
    </submittedName>
</protein>
<name>A0A8J2WYS9_9STRA</name>
<dbReference type="PANTHER" id="PTHR35609:SF1">
    <property type="entry name" value="MACRO DOMAIN-CONTAINING PROTEIN"/>
    <property type="match status" value="1"/>
</dbReference>
<keyword evidence="2" id="KW-1185">Reference proteome</keyword>
<sequence>GREESSSLPVRFAQSWRHTAAQSAAPLEGARYMSCAIRAQVVHTLRRAKTLRAPRYRGQRQFWSDMPAGASSILWFEELFGFREGSSYRENRAKFRMEGEVLCVDGAPKFKRHFVGRWSTPSLAELRTELGDGETGGLRFKHLPTPTGVEPLILDERNAGAVFQAASQFNALEMVGPGVSPREGIAFYCNDPTQGPKCALACPGGTVFRNHLVNETGQGDTQIDLLADVGRVLGNTDECYWTMQNGYAMPSSSSSIKDLALTLNASPQLIEEAEAALRVGVHWNTQARPPHTHRVCQVYASALPVAYGRAARSAEWEPFARLVLRAAYEATLAVGALKARDAGRRQAVYLTSLGGGAFGNRDAWITEAVREALDKFKDAPLDVYKVHYGTRVQGAWRDVGSEYPEPTTEKCCGSEQLCRSS</sequence>
<accession>A0A8J2WYS9</accession>
<dbReference type="EMBL" id="CAKKNE010000003">
    <property type="protein sequence ID" value="CAH0371455.1"/>
    <property type="molecule type" value="Genomic_DNA"/>
</dbReference>
<evidence type="ECO:0000313" key="1">
    <source>
        <dbReference type="EMBL" id="CAH0371455.1"/>
    </source>
</evidence>
<dbReference type="AlphaFoldDB" id="A0A8J2WYS9"/>
<dbReference type="OrthoDB" id="5207264at2759"/>
<gene>
    <name evidence="1" type="ORF">PECAL_3P14000</name>
</gene>
<dbReference type="Proteomes" id="UP000789595">
    <property type="component" value="Unassembled WGS sequence"/>
</dbReference>
<proteinExistence type="predicted"/>
<organism evidence="1 2">
    <name type="scientific">Pelagomonas calceolata</name>
    <dbReference type="NCBI Taxonomy" id="35677"/>
    <lineage>
        <taxon>Eukaryota</taxon>
        <taxon>Sar</taxon>
        <taxon>Stramenopiles</taxon>
        <taxon>Ochrophyta</taxon>
        <taxon>Pelagophyceae</taxon>
        <taxon>Pelagomonadales</taxon>
        <taxon>Pelagomonadaceae</taxon>
        <taxon>Pelagomonas</taxon>
    </lineage>
</organism>
<feature type="non-terminal residue" evidence="1">
    <location>
        <position position="1"/>
    </location>
</feature>
<reference evidence="1" key="1">
    <citation type="submission" date="2021-11" db="EMBL/GenBank/DDBJ databases">
        <authorList>
            <consortium name="Genoscope - CEA"/>
            <person name="William W."/>
        </authorList>
    </citation>
    <scope>NUCLEOTIDE SEQUENCE</scope>
</reference>
<comment type="caution">
    <text evidence="1">The sequence shown here is derived from an EMBL/GenBank/DDBJ whole genome shotgun (WGS) entry which is preliminary data.</text>
</comment>
<dbReference type="PANTHER" id="PTHR35609">
    <property type="entry name" value="MACRO DOMAIN-CONTAINING PROTEIN"/>
    <property type="match status" value="1"/>
</dbReference>
<evidence type="ECO:0000313" key="2">
    <source>
        <dbReference type="Proteomes" id="UP000789595"/>
    </source>
</evidence>